<dbReference type="Proteomes" id="UP000814033">
    <property type="component" value="Unassembled WGS sequence"/>
</dbReference>
<keyword evidence="2" id="KW-1185">Reference proteome</keyword>
<reference evidence="1" key="1">
    <citation type="submission" date="2021-02" db="EMBL/GenBank/DDBJ databases">
        <authorList>
            <consortium name="DOE Joint Genome Institute"/>
            <person name="Ahrendt S."/>
            <person name="Looney B.P."/>
            <person name="Miyauchi S."/>
            <person name="Morin E."/>
            <person name="Drula E."/>
            <person name="Courty P.E."/>
            <person name="Chicoki N."/>
            <person name="Fauchery L."/>
            <person name="Kohler A."/>
            <person name="Kuo A."/>
            <person name="Labutti K."/>
            <person name="Pangilinan J."/>
            <person name="Lipzen A."/>
            <person name="Riley R."/>
            <person name="Andreopoulos W."/>
            <person name="He G."/>
            <person name="Johnson J."/>
            <person name="Barry K.W."/>
            <person name="Grigoriev I.V."/>
            <person name="Nagy L."/>
            <person name="Hibbett D."/>
            <person name="Henrissat B."/>
            <person name="Matheny P.B."/>
            <person name="Labbe J."/>
            <person name="Martin F."/>
        </authorList>
    </citation>
    <scope>NUCLEOTIDE SEQUENCE</scope>
    <source>
        <strain evidence="1">FP105234-sp</strain>
    </source>
</reference>
<reference evidence="1" key="2">
    <citation type="journal article" date="2022" name="New Phytol.">
        <title>Evolutionary transition to the ectomycorrhizal habit in the genomes of a hyperdiverse lineage of mushroom-forming fungi.</title>
        <authorList>
            <person name="Looney B."/>
            <person name="Miyauchi S."/>
            <person name="Morin E."/>
            <person name="Drula E."/>
            <person name="Courty P.E."/>
            <person name="Kohler A."/>
            <person name="Kuo A."/>
            <person name="LaButti K."/>
            <person name="Pangilinan J."/>
            <person name="Lipzen A."/>
            <person name="Riley R."/>
            <person name="Andreopoulos W."/>
            <person name="He G."/>
            <person name="Johnson J."/>
            <person name="Nolan M."/>
            <person name="Tritt A."/>
            <person name="Barry K.W."/>
            <person name="Grigoriev I.V."/>
            <person name="Nagy L.G."/>
            <person name="Hibbett D."/>
            <person name="Henrissat B."/>
            <person name="Matheny P.B."/>
            <person name="Labbe J."/>
            <person name="Martin F.M."/>
        </authorList>
    </citation>
    <scope>NUCLEOTIDE SEQUENCE</scope>
    <source>
        <strain evidence="1">FP105234-sp</strain>
    </source>
</reference>
<proteinExistence type="predicted"/>
<sequence length="177" mass="20602">MYASTLRKIVRPRERTKTLMLQLSTKSNIVLLQVERIRVLPPRFIKIMEDGLTVKVGMNIVEKAEQLRQHYGVQSLNLVDLNGVARQYEKISDPDREYTPRTLEELLWLHLRSRLVPMPPYDTAKRYKYANVYGFANNIHSQIVLYKNLMKQAGQMGVDLDPTEFTYHPEPAPSPTF</sequence>
<dbReference type="EMBL" id="MU276053">
    <property type="protein sequence ID" value="KAI0042666.1"/>
    <property type="molecule type" value="Genomic_DNA"/>
</dbReference>
<evidence type="ECO:0000313" key="2">
    <source>
        <dbReference type="Proteomes" id="UP000814033"/>
    </source>
</evidence>
<name>A0ACB8RG59_9AGAM</name>
<organism evidence="1 2">
    <name type="scientific">Auriscalpium vulgare</name>
    <dbReference type="NCBI Taxonomy" id="40419"/>
    <lineage>
        <taxon>Eukaryota</taxon>
        <taxon>Fungi</taxon>
        <taxon>Dikarya</taxon>
        <taxon>Basidiomycota</taxon>
        <taxon>Agaricomycotina</taxon>
        <taxon>Agaricomycetes</taxon>
        <taxon>Russulales</taxon>
        <taxon>Auriscalpiaceae</taxon>
        <taxon>Auriscalpium</taxon>
    </lineage>
</organism>
<evidence type="ECO:0000313" key="1">
    <source>
        <dbReference type="EMBL" id="KAI0042666.1"/>
    </source>
</evidence>
<comment type="caution">
    <text evidence="1">The sequence shown here is derived from an EMBL/GenBank/DDBJ whole genome shotgun (WGS) entry which is preliminary data.</text>
</comment>
<gene>
    <name evidence="1" type="ORF">FA95DRAFT_1610002</name>
</gene>
<protein>
    <submittedName>
        <fullName evidence="1">Uncharacterized protein</fullName>
    </submittedName>
</protein>
<accession>A0ACB8RG59</accession>